<keyword evidence="2" id="KW-0560">Oxidoreductase</keyword>
<dbReference type="PANTHER" id="PTHR43180:SF45">
    <property type="entry name" value="SECOISOLARICIRESINOL DEHYDROGENASE-LIKE ISOFORM X1"/>
    <property type="match status" value="1"/>
</dbReference>
<evidence type="ECO:0000256" key="4">
    <source>
        <dbReference type="ARBA" id="ARBA00071098"/>
    </source>
</evidence>
<dbReference type="GO" id="GO:0009807">
    <property type="term" value="P:lignan biosynthetic process"/>
    <property type="evidence" value="ECO:0007669"/>
    <property type="project" value="UniProtKB-ARBA"/>
</dbReference>
<proteinExistence type="inferred from homology"/>
<evidence type="ECO:0000256" key="1">
    <source>
        <dbReference type="ARBA" id="ARBA00006484"/>
    </source>
</evidence>
<dbReference type="STRING" id="218851.A0A2G5EU21"/>
<dbReference type="FunFam" id="3.40.50.720:FF:000084">
    <property type="entry name" value="Short-chain dehydrogenase reductase"/>
    <property type="match status" value="1"/>
</dbReference>
<dbReference type="OrthoDB" id="1933718at2759"/>
<evidence type="ECO:0000256" key="3">
    <source>
        <dbReference type="ARBA" id="ARBA00066949"/>
    </source>
</evidence>
<dbReference type="EMBL" id="KZ305021">
    <property type="protein sequence ID" value="PIA59192.1"/>
    <property type="molecule type" value="Genomic_DNA"/>
</dbReference>
<dbReference type="EC" id="1.1.1.331" evidence="3"/>
<dbReference type="PANTHER" id="PTHR43180">
    <property type="entry name" value="3-OXOACYL-(ACYL-CARRIER-PROTEIN) REDUCTASE (AFU_ORTHOLOGUE AFUA_6G11210)"/>
    <property type="match status" value="1"/>
</dbReference>
<protein>
    <recommendedName>
        <fullName evidence="4">Secoisolariciresinol dehydrogenase</fullName>
        <ecNumber evidence="3">1.1.1.331</ecNumber>
    </recommendedName>
</protein>
<evidence type="ECO:0000256" key="2">
    <source>
        <dbReference type="ARBA" id="ARBA00023002"/>
    </source>
</evidence>
<evidence type="ECO:0000313" key="5">
    <source>
        <dbReference type="EMBL" id="PIA59192.1"/>
    </source>
</evidence>
<dbReference type="Pfam" id="PF13561">
    <property type="entry name" value="adh_short_C2"/>
    <property type="match status" value="1"/>
</dbReference>
<dbReference type="InParanoid" id="A0A2G5EU21"/>
<dbReference type="AlphaFoldDB" id="A0A2G5EU21"/>
<name>A0A2G5EU21_AQUCA</name>
<dbReference type="GO" id="GO:0120529">
    <property type="term" value="F:secoisolariciresinol dehydrogenase activity"/>
    <property type="evidence" value="ECO:0007669"/>
    <property type="project" value="UniProtKB-EC"/>
</dbReference>
<evidence type="ECO:0000313" key="6">
    <source>
        <dbReference type="Proteomes" id="UP000230069"/>
    </source>
</evidence>
<gene>
    <name evidence="5" type="ORF">AQUCO_00400220v1</name>
</gene>
<accession>A0A2G5EU21</accession>
<reference evidence="5 6" key="1">
    <citation type="submission" date="2017-09" db="EMBL/GenBank/DDBJ databases">
        <title>WGS assembly of Aquilegia coerulea Goldsmith.</title>
        <authorList>
            <person name="Hodges S."/>
            <person name="Kramer E."/>
            <person name="Nordborg M."/>
            <person name="Tomkins J."/>
            <person name="Borevitz J."/>
            <person name="Derieg N."/>
            <person name="Yan J."/>
            <person name="Mihaltcheva S."/>
            <person name="Hayes R.D."/>
            <person name="Rokhsar D."/>
        </authorList>
    </citation>
    <scope>NUCLEOTIDE SEQUENCE [LARGE SCALE GENOMIC DNA]</scope>
    <source>
        <strain evidence="6">cv. Goldsmith</strain>
    </source>
</reference>
<sequence>MGSNSIEAPLAKRLEGKVALITGGSNGIGACTALLFIRHGAKVVIADIDENLGYPINEVGLGENLYFIHCDVTKETDVENAVDTTVAKYGKLDIMFNNAGIGGKPGGQIHNITGEDLKEVFDINVNGSFYGAKHAARVMIPQKKGTIIFNSSASSAIILGEVPHAYTMSKHAVVGLSKSLCVELGQYGIRVNSVSSYGCATPMFKNQMNDEGEGKWEDLWTRAANLKGVVLKAEDVADAVLFLASDEAKYVSGLNLVLDGGYSTTNPSFSMAVKANLENAAKQN</sequence>
<dbReference type="InterPro" id="IPR002347">
    <property type="entry name" value="SDR_fam"/>
</dbReference>
<dbReference type="Proteomes" id="UP000230069">
    <property type="component" value="Unassembled WGS sequence"/>
</dbReference>
<keyword evidence="6" id="KW-1185">Reference proteome</keyword>
<dbReference type="PRINTS" id="PR00081">
    <property type="entry name" value="GDHRDH"/>
</dbReference>
<dbReference type="PRINTS" id="PR00080">
    <property type="entry name" value="SDRFAMILY"/>
</dbReference>
<dbReference type="Gene3D" id="3.40.50.720">
    <property type="entry name" value="NAD(P)-binding Rossmann-like Domain"/>
    <property type="match status" value="1"/>
</dbReference>
<comment type="similarity">
    <text evidence="1">Belongs to the short-chain dehydrogenases/reductases (SDR) family.</text>
</comment>
<organism evidence="5 6">
    <name type="scientific">Aquilegia coerulea</name>
    <name type="common">Rocky mountain columbine</name>
    <dbReference type="NCBI Taxonomy" id="218851"/>
    <lineage>
        <taxon>Eukaryota</taxon>
        <taxon>Viridiplantae</taxon>
        <taxon>Streptophyta</taxon>
        <taxon>Embryophyta</taxon>
        <taxon>Tracheophyta</taxon>
        <taxon>Spermatophyta</taxon>
        <taxon>Magnoliopsida</taxon>
        <taxon>Ranunculales</taxon>
        <taxon>Ranunculaceae</taxon>
        <taxon>Thalictroideae</taxon>
        <taxon>Aquilegia</taxon>
    </lineage>
</organism>
<dbReference type="SUPFAM" id="SSF51735">
    <property type="entry name" value="NAD(P)-binding Rossmann-fold domains"/>
    <property type="match status" value="1"/>
</dbReference>
<dbReference type="InterPro" id="IPR036291">
    <property type="entry name" value="NAD(P)-bd_dom_sf"/>
</dbReference>